<dbReference type="AlphaFoldDB" id="A0A8S1CS27"/>
<accession>A0A8S1CS27</accession>
<protein>
    <submittedName>
        <fullName evidence="1">Uncharacterized protein</fullName>
    </submittedName>
</protein>
<name>A0A8S1CS27_9INSE</name>
<gene>
    <name evidence="1" type="ORF">CLODIP_2_CD06267</name>
</gene>
<comment type="caution">
    <text evidence="1">The sequence shown here is derived from an EMBL/GenBank/DDBJ whole genome shotgun (WGS) entry which is preliminary data.</text>
</comment>
<evidence type="ECO:0000313" key="1">
    <source>
        <dbReference type="EMBL" id="CAB3372779.1"/>
    </source>
</evidence>
<proteinExistence type="predicted"/>
<reference evidence="1 2" key="1">
    <citation type="submission" date="2020-04" db="EMBL/GenBank/DDBJ databases">
        <authorList>
            <person name="Alioto T."/>
            <person name="Alioto T."/>
            <person name="Gomez Garrido J."/>
        </authorList>
    </citation>
    <scope>NUCLEOTIDE SEQUENCE [LARGE SCALE GENOMIC DNA]</scope>
</reference>
<dbReference type="EMBL" id="CADEPI010000076">
    <property type="protein sequence ID" value="CAB3372779.1"/>
    <property type="molecule type" value="Genomic_DNA"/>
</dbReference>
<evidence type="ECO:0000313" key="2">
    <source>
        <dbReference type="Proteomes" id="UP000494165"/>
    </source>
</evidence>
<organism evidence="1 2">
    <name type="scientific">Cloeon dipterum</name>
    <dbReference type="NCBI Taxonomy" id="197152"/>
    <lineage>
        <taxon>Eukaryota</taxon>
        <taxon>Metazoa</taxon>
        <taxon>Ecdysozoa</taxon>
        <taxon>Arthropoda</taxon>
        <taxon>Hexapoda</taxon>
        <taxon>Insecta</taxon>
        <taxon>Pterygota</taxon>
        <taxon>Palaeoptera</taxon>
        <taxon>Ephemeroptera</taxon>
        <taxon>Pisciforma</taxon>
        <taxon>Baetidae</taxon>
        <taxon>Cloeon</taxon>
    </lineage>
</organism>
<keyword evidence="2" id="KW-1185">Reference proteome</keyword>
<dbReference type="Proteomes" id="UP000494165">
    <property type="component" value="Unassembled WGS sequence"/>
</dbReference>
<sequence length="197" mass="22717">MDDKKLDTSIGKRMTVSLSQIASLCHEISLPLSGTIPERFVAVKKNYPSKKWSADSAHLKYRLDKDGNAINTASPEVFHRMFKFNQEYLQAILDEEVECELYKMFKRTEPPHEMPKVAGSFMFGFKNTDMLANLIMNEMNLQHEFLSGKCHLCISVLLPELVVKMVGDIFNCERLEATKKMRHYSQRFSEDLCSKIL</sequence>